<proteinExistence type="predicted"/>
<sequence>MLWGKMLNTINDNKLKELLAIGDAAKYLGVSIDTLRRWEKKGKVVPLRSPGGHRYFDKEVLDKLFGTKYTREESDKSSVRMKIEETPVSQLLEKNISDQISKPEIQIPIINPIRFINFNSEPPPPPQPVSTDQSQIAEKQSFINKQAQETKVPTEITKPEKEEVNKNLSFQEEQRLDEILFADKKEKSIDRTLLIIFVVIIFAIVDVVLFLLWRKPPTILSPVP</sequence>
<evidence type="ECO:0000313" key="3">
    <source>
        <dbReference type="EMBL" id="OGM10759.1"/>
    </source>
</evidence>
<dbReference type="SMART" id="SM00422">
    <property type="entry name" value="HTH_MERR"/>
    <property type="match status" value="1"/>
</dbReference>
<dbReference type="Proteomes" id="UP000177053">
    <property type="component" value="Unassembled WGS sequence"/>
</dbReference>
<name>A0A1F7X7Q3_9BACT</name>
<feature type="domain" description="HTH merR-type" evidence="2">
    <location>
        <begin position="18"/>
        <end position="64"/>
    </location>
</feature>
<evidence type="ECO:0000256" key="1">
    <source>
        <dbReference type="SAM" id="Phobius"/>
    </source>
</evidence>
<organism evidence="3 4">
    <name type="scientific">Candidatus Woesebacteria bacterium RBG_16_34_12</name>
    <dbReference type="NCBI Taxonomy" id="1802480"/>
    <lineage>
        <taxon>Bacteria</taxon>
        <taxon>Candidatus Woeseibacteriota</taxon>
    </lineage>
</organism>
<dbReference type="SUPFAM" id="SSF46955">
    <property type="entry name" value="Putative DNA-binding domain"/>
    <property type="match status" value="1"/>
</dbReference>
<dbReference type="AlphaFoldDB" id="A0A1F7X7Q3"/>
<evidence type="ECO:0000313" key="4">
    <source>
        <dbReference type="Proteomes" id="UP000177053"/>
    </source>
</evidence>
<reference evidence="3 4" key="1">
    <citation type="journal article" date="2016" name="Nat. Commun.">
        <title>Thousands of microbial genomes shed light on interconnected biogeochemical processes in an aquifer system.</title>
        <authorList>
            <person name="Anantharaman K."/>
            <person name="Brown C.T."/>
            <person name="Hug L.A."/>
            <person name="Sharon I."/>
            <person name="Castelle C.J."/>
            <person name="Probst A.J."/>
            <person name="Thomas B.C."/>
            <person name="Singh A."/>
            <person name="Wilkins M.J."/>
            <person name="Karaoz U."/>
            <person name="Brodie E.L."/>
            <person name="Williams K.H."/>
            <person name="Hubbard S.S."/>
            <person name="Banfield J.F."/>
        </authorList>
    </citation>
    <scope>NUCLEOTIDE SEQUENCE [LARGE SCALE GENOMIC DNA]</scope>
</reference>
<dbReference type="GO" id="GO:0006355">
    <property type="term" value="P:regulation of DNA-templated transcription"/>
    <property type="evidence" value="ECO:0007669"/>
    <property type="project" value="InterPro"/>
</dbReference>
<gene>
    <name evidence="3" type="ORF">A2Z22_02650</name>
</gene>
<dbReference type="GO" id="GO:0003677">
    <property type="term" value="F:DNA binding"/>
    <property type="evidence" value="ECO:0007669"/>
    <property type="project" value="InterPro"/>
</dbReference>
<keyword evidence="1" id="KW-1133">Transmembrane helix</keyword>
<evidence type="ECO:0000259" key="2">
    <source>
        <dbReference type="PROSITE" id="PS50937"/>
    </source>
</evidence>
<keyword evidence="1" id="KW-0472">Membrane</keyword>
<dbReference type="Pfam" id="PF00376">
    <property type="entry name" value="MerR"/>
    <property type="match status" value="1"/>
</dbReference>
<protein>
    <recommendedName>
        <fullName evidence="2">HTH merR-type domain-containing protein</fullName>
    </recommendedName>
</protein>
<accession>A0A1F7X7Q3</accession>
<dbReference type="InterPro" id="IPR009061">
    <property type="entry name" value="DNA-bd_dom_put_sf"/>
</dbReference>
<dbReference type="Gene3D" id="1.10.1660.10">
    <property type="match status" value="1"/>
</dbReference>
<keyword evidence="1" id="KW-0812">Transmembrane</keyword>
<dbReference type="PROSITE" id="PS50937">
    <property type="entry name" value="HTH_MERR_2"/>
    <property type="match status" value="1"/>
</dbReference>
<feature type="transmembrane region" description="Helical" evidence="1">
    <location>
        <begin position="193"/>
        <end position="213"/>
    </location>
</feature>
<dbReference type="InterPro" id="IPR000551">
    <property type="entry name" value="MerR-type_HTH_dom"/>
</dbReference>
<dbReference type="CDD" id="cd04762">
    <property type="entry name" value="HTH_MerR-trunc"/>
    <property type="match status" value="1"/>
</dbReference>
<dbReference type="EMBL" id="MGFS01000029">
    <property type="protein sequence ID" value="OGM10759.1"/>
    <property type="molecule type" value="Genomic_DNA"/>
</dbReference>
<comment type="caution">
    <text evidence="3">The sequence shown here is derived from an EMBL/GenBank/DDBJ whole genome shotgun (WGS) entry which is preliminary data.</text>
</comment>